<evidence type="ECO:0000313" key="4">
    <source>
        <dbReference type="Proteomes" id="UP001218218"/>
    </source>
</evidence>
<keyword evidence="2" id="KW-0812">Transmembrane</keyword>
<sequence>MCVLSSPPSVFCFFSFVFGIFRSSFVVVCGLSLERGWRYSAGGRNVCVRVGDPSSDVMCGASGAGWVRVPRHPSHSSLLPSRGRRLPSSGLRRRPRHRRAPLSRGDSVGFGVLSHTALLVPVPGLFPSHVPCNLPNPPRPRSIPLPTSRFLASLVAYRLCATPAYPGPHCPARSFPSAAHYAHPLLLSACAWA</sequence>
<proteinExistence type="predicted"/>
<accession>A0AAD7EUX9</accession>
<reference evidence="3" key="1">
    <citation type="submission" date="2023-03" db="EMBL/GenBank/DDBJ databases">
        <title>Massive genome expansion in bonnet fungi (Mycena s.s.) driven by repeated elements and novel gene families across ecological guilds.</title>
        <authorList>
            <consortium name="Lawrence Berkeley National Laboratory"/>
            <person name="Harder C.B."/>
            <person name="Miyauchi S."/>
            <person name="Viragh M."/>
            <person name="Kuo A."/>
            <person name="Thoen E."/>
            <person name="Andreopoulos B."/>
            <person name="Lu D."/>
            <person name="Skrede I."/>
            <person name="Drula E."/>
            <person name="Henrissat B."/>
            <person name="Morin E."/>
            <person name="Kohler A."/>
            <person name="Barry K."/>
            <person name="LaButti K."/>
            <person name="Morin E."/>
            <person name="Salamov A."/>
            <person name="Lipzen A."/>
            <person name="Mereny Z."/>
            <person name="Hegedus B."/>
            <person name="Baldrian P."/>
            <person name="Stursova M."/>
            <person name="Weitz H."/>
            <person name="Taylor A."/>
            <person name="Grigoriev I.V."/>
            <person name="Nagy L.G."/>
            <person name="Martin F."/>
            <person name="Kauserud H."/>
        </authorList>
    </citation>
    <scope>NUCLEOTIDE SEQUENCE</scope>
    <source>
        <strain evidence="3">CBHHK002</strain>
    </source>
</reference>
<keyword evidence="2" id="KW-1133">Transmembrane helix</keyword>
<dbReference type="AlphaFoldDB" id="A0AAD7EUX9"/>
<feature type="region of interest" description="Disordered" evidence="1">
    <location>
        <begin position="72"/>
        <end position="103"/>
    </location>
</feature>
<dbReference type="EMBL" id="JARIHO010000015">
    <property type="protein sequence ID" value="KAJ7349843.1"/>
    <property type="molecule type" value="Genomic_DNA"/>
</dbReference>
<keyword evidence="4" id="KW-1185">Reference proteome</keyword>
<name>A0AAD7EUX9_9AGAR</name>
<evidence type="ECO:0000313" key="3">
    <source>
        <dbReference type="EMBL" id="KAJ7349843.1"/>
    </source>
</evidence>
<evidence type="ECO:0000256" key="2">
    <source>
        <dbReference type="SAM" id="Phobius"/>
    </source>
</evidence>
<keyword evidence="2" id="KW-0472">Membrane</keyword>
<evidence type="ECO:0000256" key="1">
    <source>
        <dbReference type="SAM" id="MobiDB-lite"/>
    </source>
</evidence>
<feature type="compositionally biased region" description="Basic residues" evidence="1">
    <location>
        <begin position="91"/>
        <end position="101"/>
    </location>
</feature>
<organism evidence="3 4">
    <name type="scientific">Mycena albidolilacea</name>
    <dbReference type="NCBI Taxonomy" id="1033008"/>
    <lineage>
        <taxon>Eukaryota</taxon>
        <taxon>Fungi</taxon>
        <taxon>Dikarya</taxon>
        <taxon>Basidiomycota</taxon>
        <taxon>Agaricomycotina</taxon>
        <taxon>Agaricomycetes</taxon>
        <taxon>Agaricomycetidae</taxon>
        <taxon>Agaricales</taxon>
        <taxon>Marasmiineae</taxon>
        <taxon>Mycenaceae</taxon>
        <taxon>Mycena</taxon>
    </lineage>
</organism>
<feature type="transmembrane region" description="Helical" evidence="2">
    <location>
        <begin position="13"/>
        <end position="33"/>
    </location>
</feature>
<gene>
    <name evidence="3" type="ORF">DFH08DRAFT_863204</name>
</gene>
<protein>
    <submittedName>
        <fullName evidence="3">Uncharacterized protein</fullName>
    </submittedName>
</protein>
<feature type="compositionally biased region" description="Low complexity" evidence="1">
    <location>
        <begin position="75"/>
        <end position="90"/>
    </location>
</feature>
<dbReference type="Proteomes" id="UP001218218">
    <property type="component" value="Unassembled WGS sequence"/>
</dbReference>
<comment type="caution">
    <text evidence="3">The sequence shown here is derived from an EMBL/GenBank/DDBJ whole genome shotgun (WGS) entry which is preliminary data.</text>
</comment>